<dbReference type="GO" id="GO:0030983">
    <property type="term" value="F:mismatched DNA binding"/>
    <property type="evidence" value="ECO:0007669"/>
    <property type="project" value="InterPro"/>
</dbReference>
<dbReference type="Pfam" id="PF08676">
    <property type="entry name" value="MutL_C"/>
    <property type="match status" value="1"/>
</dbReference>
<keyword evidence="7" id="KW-0255">Endonuclease</keyword>
<sequence length="568" mass="62712">MPIIVLSPEIVNKIAAGEVVERPASAAKELMENSLDAGACNIEVEAKAGGLELLRVSDDGSGMTGEEMGLALQRHATSKINSYEDLQAIQSFGFRGEALPSIASVSRFTIISRPVQSDSAWQMECRGGEIVSRRRQAAQPGTAITVEDLFASVPARRKFLKSQATESRKIAELFLSLALANPGAGFKLISESRVVYDFKAASQDDRVKEVLGGELYRTLLKIEYGQKPLRIYGYLSGPQNLWPKRREQYLFVNGRLVSDRLVSAAVYQGFGPALAGRHPSYALFLEISSAQVDVNVHPSKVQVRFSDESFVFRTVRAAVEKALFADQPRPEAAGDLNVQNTGYKAWSGPERPGQLQIQEALALFASGSPEQAGWKNLISARPVVAYWQLHQRYILAAIRDGLVMIDQHAAHERILYEELLAARDHKRAQQLLFPVTVELSAREIQVYQQYREVFGSLGFDVKQFSGQTLVMEGLPVSWEQSGDGTALVRGILADLTDTADVNLEPAQKLARSFACRAAVKAGQALTQEEMNRLVDRLFAASLPYLDPHGRPVVIKFTLEDLEHRFGRI</sequence>
<keyword evidence="7" id="KW-0540">Nuclease</keyword>
<evidence type="ECO:0000313" key="7">
    <source>
        <dbReference type="EMBL" id="MBI4726622.1"/>
    </source>
</evidence>
<dbReference type="InterPro" id="IPR002099">
    <property type="entry name" value="MutL/Mlh/PMS"/>
</dbReference>
<evidence type="ECO:0000256" key="1">
    <source>
        <dbReference type="ARBA" id="ARBA00006082"/>
    </source>
</evidence>
<proteinExistence type="inferred from homology"/>
<dbReference type="SUPFAM" id="SSF118116">
    <property type="entry name" value="DNA mismatch repair protein MutL"/>
    <property type="match status" value="1"/>
</dbReference>
<dbReference type="InterPro" id="IPR020667">
    <property type="entry name" value="DNA_mismatch_repair_MutL"/>
</dbReference>
<dbReference type="GO" id="GO:0006298">
    <property type="term" value="P:mismatch repair"/>
    <property type="evidence" value="ECO:0007669"/>
    <property type="project" value="UniProtKB-UniRule"/>
</dbReference>
<dbReference type="EMBL" id="JACQXR010000063">
    <property type="protein sequence ID" value="MBI4726622.1"/>
    <property type="molecule type" value="Genomic_DNA"/>
</dbReference>
<dbReference type="GO" id="GO:0004519">
    <property type="term" value="F:endonuclease activity"/>
    <property type="evidence" value="ECO:0007669"/>
    <property type="project" value="UniProtKB-KW"/>
</dbReference>
<protein>
    <recommendedName>
        <fullName evidence="4">DNA mismatch repair protein MutL</fullName>
    </recommendedName>
</protein>
<dbReference type="SMART" id="SM01340">
    <property type="entry name" value="DNA_mis_repair"/>
    <property type="match status" value="1"/>
</dbReference>
<feature type="domain" description="DNA mismatch repair protein S5" evidence="6">
    <location>
        <begin position="207"/>
        <end position="324"/>
    </location>
</feature>
<reference evidence="7" key="1">
    <citation type="submission" date="2020-07" db="EMBL/GenBank/DDBJ databases">
        <title>Huge and variable diversity of episymbiotic CPR bacteria and DPANN archaea in groundwater ecosystems.</title>
        <authorList>
            <person name="He C.Y."/>
            <person name="Keren R."/>
            <person name="Whittaker M."/>
            <person name="Farag I.F."/>
            <person name="Doudna J."/>
            <person name="Cate J.H.D."/>
            <person name="Banfield J.F."/>
        </authorList>
    </citation>
    <scope>NUCLEOTIDE SEQUENCE</scope>
    <source>
        <strain evidence="7">NC_groundwater_1520_Pr4_B-0.1um_53_5</strain>
    </source>
</reference>
<feature type="domain" description="MutL C-terminal dimerisation" evidence="5">
    <location>
        <begin position="385"/>
        <end position="525"/>
    </location>
</feature>
<evidence type="ECO:0000313" key="8">
    <source>
        <dbReference type="Proteomes" id="UP000736328"/>
    </source>
</evidence>
<dbReference type="NCBIfam" id="TIGR00585">
    <property type="entry name" value="mutl"/>
    <property type="match status" value="1"/>
</dbReference>
<dbReference type="FunFam" id="3.30.565.10:FF:000003">
    <property type="entry name" value="DNA mismatch repair endonuclease MutL"/>
    <property type="match status" value="1"/>
</dbReference>
<accession>A0A933I8J8</accession>
<dbReference type="GO" id="GO:0140664">
    <property type="term" value="F:ATP-dependent DNA damage sensor activity"/>
    <property type="evidence" value="ECO:0007669"/>
    <property type="project" value="InterPro"/>
</dbReference>
<dbReference type="Pfam" id="PF13589">
    <property type="entry name" value="HATPase_c_3"/>
    <property type="match status" value="1"/>
</dbReference>
<comment type="similarity">
    <text evidence="1 4">Belongs to the DNA mismatch repair MutL/HexB family.</text>
</comment>
<dbReference type="InterPro" id="IPR014790">
    <property type="entry name" value="MutL_C"/>
</dbReference>
<dbReference type="InterPro" id="IPR036890">
    <property type="entry name" value="HATPase_C_sf"/>
</dbReference>
<dbReference type="Gene3D" id="3.30.1540.20">
    <property type="entry name" value="MutL, C-terminal domain, dimerisation subdomain"/>
    <property type="match status" value="1"/>
</dbReference>
<dbReference type="Pfam" id="PF01119">
    <property type="entry name" value="DNA_mis_repair"/>
    <property type="match status" value="1"/>
</dbReference>
<dbReference type="InterPro" id="IPR038973">
    <property type="entry name" value="MutL/Mlh/Pms-like"/>
</dbReference>
<dbReference type="Gene3D" id="3.30.1370.100">
    <property type="entry name" value="MutL, C-terminal domain, regulatory subdomain"/>
    <property type="match status" value="1"/>
</dbReference>
<dbReference type="InterPro" id="IPR014762">
    <property type="entry name" value="DNA_mismatch_repair_CS"/>
</dbReference>
<dbReference type="GO" id="GO:0016887">
    <property type="term" value="F:ATP hydrolysis activity"/>
    <property type="evidence" value="ECO:0007669"/>
    <property type="project" value="InterPro"/>
</dbReference>
<dbReference type="GO" id="GO:0032300">
    <property type="term" value="C:mismatch repair complex"/>
    <property type="evidence" value="ECO:0007669"/>
    <property type="project" value="InterPro"/>
</dbReference>
<dbReference type="Proteomes" id="UP000736328">
    <property type="component" value="Unassembled WGS sequence"/>
</dbReference>
<evidence type="ECO:0000256" key="3">
    <source>
        <dbReference type="ARBA" id="ARBA00023204"/>
    </source>
</evidence>
<dbReference type="InterPro" id="IPR014721">
    <property type="entry name" value="Ribsml_uS5_D2-typ_fold_subgr"/>
</dbReference>
<evidence type="ECO:0000259" key="5">
    <source>
        <dbReference type="SMART" id="SM00853"/>
    </source>
</evidence>
<keyword evidence="3 4" id="KW-0234">DNA repair</keyword>
<dbReference type="SUPFAM" id="SSF55874">
    <property type="entry name" value="ATPase domain of HSP90 chaperone/DNA topoisomerase II/histidine kinase"/>
    <property type="match status" value="1"/>
</dbReference>
<comment type="function">
    <text evidence="4">This protein is involved in the repair of mismatches in DNA. It is required for dam-dependent methyl-directed DNA mismatch repair. May act as a 'molecular matchmaker', a protein that promotes the formation of a stable complex between two or more DNA-binding proteins in an ATP-dependent manner without itself being part of a final effector complex.</text>
</comment>
<dbReference type="HAMAP" id="MF_00149">
    <property type="entry name" value="DNA_mis_repair"/>
    <property type="match status" value="1"/>
</dbReference>
<dbReference type="CDD" id="cd00782">
    <property type="entry name" value="MutL_Trans"/>
    <property type="match status" value="1"/>
</dbReference>
<evidence type="ECO:0000256" key="2">
    <source>
        <dbReference type="ARBA" id="ARBA00022763"/>
    </source>
</evidence>
<dbReference type="InterPro" id="IPR037198">
    <property type="entry name" value="MutL_C_sf"/>
</dbReference>
<comment type="caution">
    <text evidence="7">The sequence shown here is derived from an EMBL/GenBank/DDBJ whole genome shotgun (WGS) entry which is preliminary data.</text>
</comment>
<dbReference type="CDD" id="cd16926">
    <property type="entry name" value="HATPase_MutL-MLH-PMS-like"/>
    <property type="match status" value="1"/>
</dbReference>
<gene>
    <name evidence="4 7" type="primary">mutL</name>
    <name evidence="7" type="ORF">HY768_05285</name>
</gene>
<keyword evidence="2 4" id="KW-0227">DNA damage</keyword>
<evidence type="ECO:0000256" key="4">
    <source>
        <dbReference type="HAMAP-Rule" id="MF_00149"/>
    </source>
</evidence>
<name>A0A933I8J8_UNCT6</name>
<dbReference type="AlphaFoldDB" id="A0A933I8J8"/>
<dbReference type="SUPFAM" id="SSF54211">
    <property type="entry name" value="Ribosomal protein S5 domain 2-like"/>
    <property type="match status" value="1"/>
</dbReference>
<dbReference type="Gene3D" id="3.30.230.10">
    <property type="match status" value="1"/>
</dbReference>
<dbReference type="InterPro" id="IPR020568">
    <property type="entry name" value="Ribosomal_Su5_D2-typ_SF"/>
</dbReference>
<dbReference type="Gene3D" id="3.30.565.10">
    <property type="entry name" value="Histidine kinase-like ATPase, C-terminal domain"/>
    <property type="match status" value="1"/>
</dbReference>
<dbReference type="PANTHER" id="PTHR10073">
    <property type="entry name" value="DNA MISMATCH REPAIR PROTEIN MLH, PMS, MUTL"/>
    <property type="match status" value="1"/>
</dbReference>
<dbReference type="InterPro" id="IPR042120">
    <property type="entry name" value="MutL_C_dimsub"/>
</dbReference>
<dbReference type="PROSITE" id="PS00058">
    <property type="entry name" value="DNA_MISMATCH_REPAIR_1"/>
    <property type="match status" value="1"/>
</dbReference>
<keyword evidence="7" id="KW-0378">Hydrolase</keyword>
<dbReference type="GO" id="GO:0005524">
    <property type="term" value="F:ATP binding"/>
    <property type="evidence" value="ECO:0007669"/>
    <property type="project" value="InterPro"/>
</dbReference>
<dbReference type="InterPro" id="IPR042121">
    <property type="entry name" value="MutL_C_regsub"/>
</dbReference>
<dbReference type="InterPro" id="IPR013507">
    <property type="entry name" value="DNA_mismatch_S5_2-like"/>
</dbReference>
<organism evidence="7 8">
    <name type="scientific">candidate division TA06 bacterium</name>
    <dbReference type="NCBI Taxonomy" id="2250710"/>
    <lineage>
        <taxon>Bacteria</taxon>
        <taxon>Bacteria division TA06</taxon>
    </lineage>
</organism>
<dbReference type="SMART" id="SM00853">
    <property type="entry name" value="MutL_C"/>
    <property type="match status" value="1"/>
</dbReference>
<dbReference type="PANTHER" id="PTHR10073:SF12">
    <property type="entry name" value="DNA MISMATCH REPAIR PROTEIN MLH1"/>
    <property type="match status" value="1"/>
</dbReference>
<evidence type="ECO:0000259" key="6">
    <source>
        <dbReference type="SMART" id="SM01340"/>
    </source>
</evidence>